<dbReference type="GO" id="GO:0003964">
    <property type="term" value="F:RNA-directed DNA polymerase activity"/>
    <property type="evidence" value="ECO:0007669"/>
    <property type="project" value="UniProtKB-KW"/>
</dbReference>
<dbReference type="Proteomes" id="UP000807785">
    <property type="component" value="Unassembled WGS sequence"/>
</dbReference>
<organism evidence="3 4">
    <name type="scientific">Candidatus Methylophosphatis roskildensis</name>
    <dbReference type="NCBI Taxonomy" id="2899263"/>
    <lineage>
        <taxon>Bacteria</taxon>
        <taxon>Pseudomonadati</taxon>
        <taxon>Pseudomonadota</taxon>
        <taxon>Betaproteobacteria</taxon>
        <taxon>Nitrosomonadales</taxon>
        <taxon>Sterolibacteriaceae</taxon>
        <taxon>Candidatus Methylophosphatis</taxon>
    </lineage>
</organism>
<dbReference type="InterPro" id="IPR043502">
    <property type="entry name" value="DNA/RNA_pol_sf"/>
</dbReference>
<evidence type="ECO:0000313" key="4">
    <source>
        <dbReference type="Proteomes" id="UP000807785"/>
    </source>
</evidence>
<sequence>MGKGRGRLSSWSGETFPARRGWKRMSTQLDQIVGKAKSNPKLRFTSLAHLITPEFLQETWKQMNRRGASGVDGETTKEFERDLDRRVRDLCERLKQGAYRAPPVRRVDIPKGPGKEGTRPLGIPTVEDRLLQRAVARILEAVFEADFLECSYGFRPGRNPHDALRALRAVIVTKKVGHLFEADIRGYFNHIQHDWLQQMVAHRIGDPVILRLIGKWLKAGFMAGGVVTRTEEGSPQGGPISPILANIYLHYVLDLWFEKRVKPWCQGEVYMTRFADDFVVNFQYRRDAEGFEKGLRKRFGKFGLELAEEKTRLMRFGRFVRTDLEKTGEKPETFDFLGFKHVCGVDRGGKFALVRIPCVKSCRKFLAKTKDWLKRHMHWKRRDQQRQLTSMLRGFYQYFGLHHCKPKLDAIRRAVARQWSLTLRRRSQRHRMYWSYLKSRSWFELPYAVSTCHATV</sequence>
<comment type="similarity">
    <text evidence="1">Belongs to the bacterial reverse transcriptase family.</text>
</comment>
<dbReference type="AlphaFoldDB" id="A0A9D7HRH9"/>
<keyword evidence="3" id="KW-0695">RNA-directed DNA polymerase</keyword>
<comment type="caution">
    <text evidence="3">The sequence shown here is derived from an EMBL/GenBank/DDBJ whole genome shotgun (WGS) entry which is preliminary data.</text>
</comment>
<dbReference type="SUPFAM" id="SSF56672">
    <property type="entry name" value="DNA/RNA polymerases"/>
    <property type="match status" value="1"/>
</dbReference>
<reference evidence="3" key="1">
    <citation type="submission" date="2020-10" db="EMBL/GenBank/DDBJ databases">
        <title>Connecting structure to function with the recovery of over 1000 high-quality activated sludge metagenome-assembled genomes encoding full-length rRNA genes using long-read sequencing.</title>
        <authorList>
            <person name="Singleton C.M."/>
            <person name="Petriglieri F."/>
            <person name="Kristensen J.M."/>
            <person name="Kirkegaard R.H."/>
            <person name="Michaelsen T.Y."/>
            <person name="Andersen M.H."/>
            <person name="Karst S.M."/>
            <person name="Dueholm M.S."/>
            <person name="Nielsen P.H."/>
            <person name="Albertsen M."/>
        </authorList>
    </citation>
    <scope>NUCLEOTIDE SEQUENCE</scope>
    <source>
        <strain evidence="3">Bjer_18-Q3-R1-45_BAT3C.347</strain>
    </source>
</reference>
<protein>
    <submittedName>
        <fullName evidence="3">Group II intron reverse transcriptase/maturase</fullName>
        <ecNumber evidence="3">2.7.7.49</ecNumber>
    </submittedName>
</protein>
<evidence type="ECO:0000313" key="3">
    <source>
        <dbReference type="EMBL" id="MBK6973511.1"/>
    </source>
</evidence>
<dbReference type="InterPro" id="IPR000477">
    <property type="entry name" value="RT_dom"/>
</dbReference>
<name>A0A9D7HRH9_9PROT</name>
<dbReference type="InterPro" id="IPR051083">
    <property type="entry name" value="GrpII_Intron_Splice-Mob/Def"/>
</dbReference>
<dbReference type="Pfam" id="PF00078">
    <property type="entry name" value="RVT_1"/>
    <property type="match status" value="1"/>
</dbReference>
<dbReference type="PROSITE" id="PS50878">
    <property type="entry name" value="RT_POL"/>
    <property type="match status" value="1"/>
</dbReference>
<gene>
    <name evidence="3" type="primary">ltrA</name>
    <name evidence="3" type="ORF">IPH26_11415</name>
</gene>
<proteinExistence type="inferred from homology"/>
<dbReference type="NCBIfam" id="TIGR04416">
    <property type="entry name" value="group_II_RT_mat"/>
    <property type="match status" value="1"/>
</dbReference>
<keyword evidence="3" id="KW-0548">Nucleotidyltransferase</keyword>
<feature type="domain" description="Reverse transcriptase" evidence="2">
    <location>
        <begin position="90"/>
        <end position="341"/>
    </location>
</feature>
<dbReference type="PANTHER" id="PTHR34047:SF8">
    <property type="entry name" value="PROTEIN YKFC"/>
    <property type="match status" value="1"/>
</dbReference>
<evidence type="ECO:0000256" key="1">
    <source>
        <dbReference type="ARBA" id="ARBA00034120"/>
    </source>
</evidence>
<dbReference type="EC" id="2.7.7.49" evidence="3"/>
<accession>A0A9D7HRH9</accession>
<dbReference type="CDD" id="cd01651">
    <property type="entry name" value="RT_G2_intron"/>
    <property type="match status" value="1"/>
</dbReference>
<dbReference type="PANTHER" id="PTHR34047">
    <property type="entry name" value="NUCLEAR INTRON MATURASE 1, MITOCHONDRIAL-RELATED"/>
    <property type="match status" value="1"/>
</dbReference>
<keyword evidence="3" id="KW-0808">Transferase</keyword>
<dbReference type="EMBL" id="JADJEV010000003">
    <property type="protein sequence ID" value="MBK6973511.1"/>
    <property type="molecule type" value="Genomic_DNA"/>
</dbReference>
<evidence type="ECO:0000259" key="2">
    <source>
        <dbReference type="PROSITE" id="PS50878"/>
    </source>
</evidence>
<dbReference type="InterPro" id="IPR030931">
    <property type="entry name" value="Group_II_RT_mat"/>
</dbReference>